<dbReference type="Proteomes" id="UP000638648">
    <property type="component" value="Unassembled WGS sequence"/>
</dbReference>
<dbReference type="PANTHER" id="PTHR43441:SF11">
    <property type="entry name" value="RIBOSOMAL-PROTEIN-SERINE ACETYLTRANSFERASE"/>
    <property type="match status" value="1"/>
</dbReference>
<dbReference type="PANTHER" id="PTHR43441">
    <property type="entry name" value="RIBOSOMAL-PROTEIN-SERINE ACETYLTRANSFERASE"/>
    <property type="match status" value="1"/>
</dbReference>
<dbReference type="Gene3D" id="3.40.630.30">
    <property type="match status" value="1"/>
</dbReference>
<dbReference type="InterPro" id="IPR016181">
    <property type="entry name" value="Acyl_CoA_acyltransferase"/>
</dbReference>
<accession>A0A927RKK5</accession>
<dbReference type="CDD" id="cd04301">
    <property type="entry name" value="NAT_SF"/>
    <property type="match status" value="1"/>
</dbReference>
<dbReference type="AlphaFoldDB" id="A0A927RKK5"/>
<name>A0A927RKK5_9ACTN</name>
<dbReference type="GO" id="GO:0008999">
    <property type="term" value="F:protein-N-terminal-alanine acetyltransferase activity"/>
    <property type="evidence" value="ECO:0007669"/>
    <property type="project" value="TreeGrafter"/>
</dbReference>
<dbReference type="InterPro" id="IPR000182">
    <property type="entry name" value="GNAT_dom"/>
</dbReference>
<feature type="domain" description="N-acetyltransferase" evidence="1">
    <location>
        <begin position="9"/>
        <end position="175"/>
    </location>
</feature>
<sequence length="175" mass="19282">MIEISTERLVLRDFRITDEQAVHEFASDPAVCRYTDWGPNSPDDTRLFIREAVEEVASPKRDSFTLAMSMNPSGVVVGSCSVWVESASHRRAALGFVVAPAHQGRGYASEAGQALLDFAFEVMGVQRVEATCRPGNLASARVLTKLGMRREGLLRSHLLIRGRQEDSVLFASTRS</sequence>
<organism evidence="2 3">
    <name type="scientific">Actinopolymorpha pittospori</name>
    <dbReference type="NCBI Taxonomy" id="648752"/>
    <lineage>
        <taxon>Bacteria</taxon>
        <taxon>Bacillati</taxon>
        <taxon>Actinomycetota</taxon>
        <taxon>Actinomycetes</taxon>
        <taxon>Propionibacteriales</taxon>
        <taxon>Actinopolymorphaceae</taxon>
        <taxon>Actinopolymorpha</taxon>
    </lineage>
</organism>
<dbReference type="RefSeq" id="WP_192752125.1">
    <property type="nucleotide sequence ID" value="NZ_BAABJL010000134.1"/>
</dbReference>
<dbReference type="Pfam" id="PF13302">
    <property type="entry name" value="Acetyltransf_3"/>
    <property type="match status" value="1"/>
</dbReference>
<evidence type="ECO:0000313" key="2">
    <source>
        <dbReference type="EMBL" id="MBE1608341.1"/>
    </source>
</evidence>
<comment type="caution">
    <text evidence="2">The sequence shown here is derived from an EMBL/GenBank/DDBJ whole genome shotgun (WGS) entry which is preliminary data.</text>
</comment>
<dbReference type="GO" id="GO:1990189">
    <property type="term" value="F:protein N-terminal-serine acetyltransferase activity"/>
    <property type="evidence" value="ECO:0007669"/>
    <property type="project" value="TreeGrafter"/>
</dbReference>
<evidence type="ECO:0000313" key="3">
    <source>
        <dbReference type="Proteomes" id="UP000638648"/>
    </source>
</evidence>
<proteinExistence type="predicted"/>
<reference evidence="2" key="1">
    <citation type="submission" date="2020-10" db="EMBL/GenBank/DDBJ databases">
        <title>Sequencing the genomes of 1000 actinobacteria strains.</title>
        <authorList>
            <person name="Klenk H.-P."/>
        </authorList>
    </citation>
    <scope>NUCLEOTIDE SEQUENCE</scope>
    <source>
        <strain evidence="2">DSM 45354</strain>
    </source>
</reference>
<dbReference type="InterPro" id="IPR051908">
    <property type="entry name" value="Ribosomal_N-acetyltransferase"/>
</dbReference>
<protein>
    <submittedName>
        <fullName evidence="2">RimJ/RimL family protein N-acetyltransferase</fullName>
    </submittedName>
</protein>
<dbReference type="GO" id="GO:0005737">
    <property type="term" value="C:cytoplasm"/>
    <property type="evidence" value="ECO:0007669"/>
    <property type="project" value="TreeGrafter"/>
</dbReference>
<evidence type="ECO:0000259" key="1">
    <source>
        <dbReference type="PROSITE" id="PS51186"/>
    </source>
</evidence>
<keyword evidence="3" id="KW-1185">Reference proteome</keyword>
<dbReference type="SUPFAM" id="SSF55729">
    <property type="entry name" value="Acyl-CoA N-acyltransferases (Nat)"/>
    <property type="match status" value="1"/>
</dbReference>
<dbReference type="EMBL" id="JADBEM010000001">
    <property type="protein sequence ID" value="MBE1608341.1"/>
    <property type="molecule type" value="Genomic_DNA"/>
</dbReference>
<dbReference type="PROSITE" id="PS51186">
    <property type="entry name" value="GNAT"/>
    <property type="match status" value="1"/>
</dbReference>
<gene>
    <name evidence="2" type="ORF">HEB94_005189</name>
</gene>